<protein>
    <submittedName>
        <fullName evidence="8">MBL fold metallo-hydrolase</fullName>
    </submittedName>
</protein>
<feature type="transmembrane region" description="Helical" evidence="6">
    <location>
        <begin position="285"/>
        <end position="306"/>
    </location>
</feature>
<dbReference type="NCBIfam" id="TIGR00360">
    <property type="entry name" value="ComEC_N-term"/>
    <property type="match status" value="1"/>
</dbReference>
<reference evidence="8 9" key="1">
    <citation type="submission" date="2018-10" db="EMBL/GenBank/DDBJ databases">
        <title>Isolation, diversity and antibacterial activity of antinobacteria from the wheat rhizosphere soil.</title>
        <authorList>
            <person name="Sun T."/>
        </authorList>
    </citation>
    <scope>NUCLEOTIDE SEQUENCE [LARGE SCALE GENOMIC DNA]</scope>
    <source>
        <strain evidence="8 9">SJ-23</strain>
    </source>
</reference>
<dbReference type="GO" id="GO:0016787">
    <property type="term" value="F:hydrolase activity"/>
    <property type="evidence" value="ECO:0007669"/>
    <property type="project" value="UniProtKB-KW"/>
</dbReference>
<evidence type="ECO:0000256" key="1">
    <source>
        <dbReference type="ARBA" id="ARBA00004651"/>
    </source>
</evidence>
<name>A0A3M8AJQ3_9MICO</name>
<feature type="transmembrane region" description="Helical" evidence="6">
    <location>
        <begin position="312"/>
        <end position="330"/>
    </location>
</feature>
<keyword evidence="8" id="KW-0378">Hydrolase</keyword>
<keyword evidence="3 6" id="KW-0812">Transmembrane</keyword>
<keyword evidence="5 6" id="KW-0472">Membrane</keyword>
<sequence>MRAHDLRLLVPAVAAWAAAWCAVGAPDADVPTWLAPAVAWSLGAGAIAMLAGHRLGGARRMPRPGVSASWRGPRWARVGAGRSHSDRPGAGRARTTAILAALLVSAACAGVAATQASLQLEARATSPLVEVAGERRTAELTIELTGAPQPARAAPWSVGTTTYRVEARAIALDGIGIPTVPVVVSVQAGDADLAFGSRAVVRARLAPLPAAESAAFRVTASELVDVEPPDPWLAWAAGLRERLSAAAGELGGDGGALVPGLAIGDTAAVDEELDAAMKASSLSHLTAVSGANCAIVTAAGFAVAALLGVPRVGRVVAALLALAAFVVLVTPESSVVRAAVMAVVVLVAVASGRAGGGVPALAVAVVVLLAIDPWYARDFGFALSVAATGGLLLLSRPLTRVLARVMPRPLAAVVAVPLAAQLACQPVLLLLDPAIPVYGVPANLLAAPAAPVATVAGLVGCLLLPLLPSVGFAFLQLAWLPANWIAVVARGAAGLPLQRLPWLPDAVGAVTFAGVTALGLWLVLARRGPPVVRNAAAVLLLIAVAVPLGLVAGPSLVGRATRPTDWELAACDVGQGDAVLVREDGATMVIDAGPDPAALARCLDELAVDRVDLAVLTHWDADHVGGSAALAGRVDLVLHGPEDGRRSARVLEPLAASGARTLEVQAGATGSLGFARWSVRWPKPGLAPGNDASVVIDLVTSEYRGVFLGDLGESAQARMLRAADIGPVDLVKVAHHGSADQSESLYRELDATVGVIGVGADNGYGHPTDRLLDILRATGTTPVRTDRSGLILLDALGDGAFGVWSERDASGVGGRP</sequence>
<dbReference type="GO" id="GO:0005886">
    <property type="term" value="C:plasma membrane"/>
    <property type="evidence" value="ECO:0007669"/>
    <property type="project" value="UniProtKB-SubCell"/>
</dbReference>
<comment type="caution">
    <text evidence="8">The sequence shown here is derived from an EMBL/GenBank/DDBJ whole genome shotgun (WGS) entry which is preliminary data.</text>
</comment>
<feature type="domain" description="Metallo-beta-lactamase" evidence="7">
    <location>
        <begin position="575"/>
        <end position="758"/>
    </location>
</feature>
<gene>
    <name evidence="8" type="ORF">EDM22_06050</name>
</gene>
<proteinExistence type="predicted"/>
<dbReference type="PANTHER" id="PTHR30619:SF1">
    <property type="entry name" value="RECOMBINATION PROTEIN 2"/>
    <property type="match status" value="1"/>
</dbReference>
<evidence type="ECO:0000256" key="4">
    <source>
        <dbReference type="ARBA" id="ARBA00022989"/>
    </source>
</evidence>
<evidence type="ECO:0000313" key="9">
    <source>
        <dbReference type="Proteomes" id="UP000275048"/>
    </source>
</evidence>
<accession>A0A3M8AJQ3</accession>
<evidence type="ECO:0000313" key="8">
    <source>
        <dbReference type="EMBL" id="RNB50827.1"/>
    </source>
</evidence>
<dbReference type="PANTHER" id="PTHR30619">
    <property type="entry name" value="DNA INTERNALIZATION/COMPETENCE PROTEIN COMEC/REC2"/>
    <property type="match status" value="1"/>
</dbReference>
<evidence type="ECO:0000256" key="5">
    <source>
        <dbReference type="ARBA" id="ARBA00023136"/>
    </source>
</evidence>
<dbReference type="OrthoDB" id="7177610at2"/>
<dbReference type="InterPro" id="IPR036866">
    <property type="entry name" value="RibonucZ/Hydroxyglut_hydro"/>
</dbReference>
<evidence type="ECO:0000256" key="3">
    <source>
        <dbReference type="ARBA" id="ARBA00022692"/>
    </source>
</evidence>
<dbReference type="RefSeq" id="WP_122936158.1">
    <property type="nucleotide sequence ID" value="NZ_JBHSNT010000049.1"/>
</dbReference>
<dbReference type="Proteomes" id="UP000275048">
    <property type="component" value="Unassembled WGS sequence"/>
</dbReference>
<feature type="transmembrane region" description="Helical" evidence="6">
    <location>
        <begin position="536"/>
        <end position="557"/>
    </location>
</feature>
<dbReference type="InterPro" id="IPR052159">
    <property type="entry name" value="Competence_DNA_uptake"/>
</dbReference>
<dbReference type="InterPro" id="IPR001279">
    <property type="entry name" value="Metallo-B-lactamas"/>
</dbReference>
<dbReference type="SMART" id="SM00849">
    <property type="entry name" value="Lactamase_B"/>
    <property type="match status" value="1"/>
</dbReference>
<dbReference type="InterPro" id="IPR004477">
    <property type="entry name" value="ComEC_N"/>
</dbReference>
<dbReference type="EMBL" id="RHHB01000006">
    <property type="protein sequence ID" value="RNB50827.1"/>
    <property type="molecule type" value="Genomic_DNA"/>
</dbReference>
<dbReference type="InterPro" id="IPR035681">
    <property type="entry name" value="ComA-like_MBL"/>
</dbReference>
<evidence type="ECO:0000256" key="2">
    <source>
        <dbReference type="ARBA" id="ARBA00022475"/>
    </source>
</evidence>
<feature type="transmembrane region" description="Helical" evidence="6">
    <location>
        <begin position="443"/>
        <end position="467"/>
    </location>
</feature>
<dbReference type="Pfam" id="PF03772">
    <property type="entry name" value="Competence"/>
    <property type="match status" value="1"/>
</dbReference>
<dbReference type="CDD" id="cd07731">
    <property type="entry name" value="ComA-like_MBL-fold"/>
    <property type="match status" value="1"/>
</dbReference>
<keyword evidence="9" id="KW-1185">Reference proteome</keyword>
<feature type="transmembrane region" description="Helical" evidence="6">
    <location>
        <begin position="34"/>
        <end position="53"/>
    </location>
</feature>
<evidence type="ECO:0000259" key="7">
    <source>
        <dbReference type="SMART" id="SM00849"/>
    </source>
</evidence>
<feature type="transmembrane region" description="Helical" evidence="6">
    <location>
        <begin position="379"/>
        <end position="398"/>
    </location>
</feature>
<organism evidence="8 9">
    <name type="scientific">Agromyces tardus</name>
    <dbReference type="NCBI Taxonomy" id="2583849"/>
    <lineage>
        <taxon>Bacteria</taxon>
        <taxon>Bacillati</taxon>
        <taxon>Actinomycetota</taxon>
        <taxon>Actinomycetes</taxon>
        <taxon>Micrococcales</taxon>
        <taxon>Microbacteriaceae</taxon>
        <taxon>Agromyces</taxon>
    </lineage>
</organism>
<evidence type="ECO:0000256" key="6">
    <source>
        <dbReference type="SAM" id="Phobius"/>
    </source>
</evidence>
<dbReference type="AlphaFoldDB" id="A0A3M8AJQ3"/>
<feature type="transmembrane region" description="Helical" evidence="6">
    <location>
        <begin position="342"/>
        <end position="367"/>
    </location>
</feature>
<feature type="transmembrane region" description="Helical" evidence="6">
    <location>
        <begin position="506"/>
        <end position="524"/>
    </location>
</feature>
<feature type="transmembrane region" description="Helical" evidence="6">
    <location>
        <begin position="410"/>
        <end position="431"/>
    </location>
</feature>
<dbReference type="Pfam" id="PF00753">
    <property type="entry name" value="Lactamase_B"/>
    <property type="match status" value="1"/>
</dbReference>
<keyword evidence="2" id="KW-1003">Cell membrane</keyword>
<comment type="subcellular location">
    <subcellularLocation>
        <location evidence="1">Cell membrane</location>
        <topology evidence="1">Multi-pass membrane protein</topology>
    </subcellularLocation>
</comment>
<dbReference type="Gene3D" id="3.60.15.10">
    <property type="entry name" value="Ribonuclease Z/Hydroxyacylglutathione hydrolase-like"/>
    <property type="match status" value="1"/>
</dbReference>
<feature type="transmembrane region" description="Helical" evidence="6">
    <location>
        <begin position="474"/>
        <end position="494"/>
    </location>
</feature>
<keyword evidence="4 6" id="KW-1133">Transmembrane helix</keyword>
<dbReference type="SUPFAM" id="SSF56281">
    <property type="entry name" value="Metallo-hydrolase/oxidoreductase"/>
    <property type="match status" value="1"/>
</dbReference>